<dbReference type="AlphaFoldDB" id="A0A7W8H937"/>
<keyword evidence="3" id="KW-1185">Reference proteome</keyword>
<feature type="region of interest" description="Disordered" evidence="1">
    <location>
        <begin position="58"/>
        <end position="78"/>
    </location>
</feature>
<dbReference type="EMBL" id="JACHFW010000003">
    <property type="protein sequence ID" value="MBB5264062.1"/>
    <property type="molecule type" value="Genomic_DNA"/>
</dbReference>
<dbReference type="Proteomes" id="UP000543642">
    <property type="component" value="Unassembled WGS sequence"/>
</dbReference>
<proteinExistence type="predicted"/>
<sequence length="78" mass="8978">MSLTRDIQKKITLAIYDHQCMCKKMEQMWHSLKDVEKILDGFGKNCSGKNCHEKKCRGQNGGHGGCVWRGPEKRGRRT</sequence>
<comment type="caution">
    <text evidence="2">The sequence shown here is derived from an EMBL/GenBank/DDBJ whole genome shotgun (WGS) entry which is preliminary data.</text>
</comment>
<evidence type="ECO:0000313" key="2">
    <source>
        <dbReference type="EMBL" id="MBB5264062.1"/>
    </source>
</evidence>
<organism evidence="2 3">
    <name type="scientific">Catenibacillus scindens</name>
    <dbReference type="NCBI Taxonomy" id="673271"/>
    <lineage>
        <taxon>Bacteria</taxon>
        <taxon>Bacillati</taxon>
        <taxon>Bacillota</taxon>
        <taxon>Clostridia</taxon>
        <taxon>Lachnospirales</taxon>
        <taxon>Lachnospiraceae</taxon>
        <taxon>Catenibacillus</taxon>
    </lineage>
</organism>
<name>A0A7W8H937_9FIRM</name>
<evidence type="ECO:0000313" key="3">
    <source>
        <dbReference type="Proteomes" id="UP000543642"/>
    </source>
</evidence>
<gene>
    <name evidence="2" type="ORF">HNP82_001167</name>
</gene>
<evidence type="ECO:0000256" key="1">
    <source>
        <dbReference type="SAM" id="MobiDB-lite"/>
    </source>
</evidence>
<protein>
    <submittedName>
        <fullName evidence="2">Uncharacterized protein</fullName>
    </submittedName>
</protein>
<accession>A0A7W8H937</accession>
<reference evidence="2 3" key="1">
    <citation type="submission" date="2020-08" db="EMBL/GenBank/DDBJ databases">
        <title>Genomic Encyclopedia of Type Strains, Phase IV (KMG-IV): sequencing the most valuable type-strain genomes for metagenomic binning, comparative biology and taxonomic classification.</title>
        <authorList>
            <person name="Goeker M."/>
        </authorList>
    </citation>
    <scope>NUCLEOTIDE SEQUENCE [LARGE SCALE GENOMIC DNA]</scope>
    <source>
        <strain evidence="2 3">DSM 106146</strain>
    </source>
</reference>